<name>A0A6J7F223_9ZZZZ</name>
<reference evidence="3" key="1">
    <citation type="submission" date="2020-05" db="EMBL/GenBank/DDBJ databases">
        <authorList>
            <person name="Chiriac C."/>
            <person name="Salcher M."/>
            <person name="Ghai R."/>
            <person name="Kavagutti S V."/>
        </authorList>
    </citation>
    <scope>NUCLEOTIDE SEQUENCE</scope>
</reference>
<organism evidence="3">
    <name type="scientific">freshwater metagenome</name>
    <dbReference type="NCBI Taxonomy" id="449393"/>
    <lineage>
        <taxon>unclassified sequences</taxon>
        <taxon>metagenomes</taxon>
        <taxon>ecological metagenomes</taxon>
    </lineage>
</organism>
<dbReference type="GO" id="GO:0016620">
    <property type="term" value="F:oxidoreductase activity, acting on the aldehyde or oxo group of donors, NAD or NADP as acceptor"/>
    <property type="evidence" value="ECO:0007669"/>
    <property type="project" value="InterPro"/>
</dbReference>
<evidence type="ECO:0000259" key="2">
    <source>
        <dbReference type="Pfam" id="PF00171"/>
    </source>
</evidence>
<dbReference type="Gene3D" id="3.40.605.10">
    <property type="entry name" value="Aldehyde Dehydrogenase, Chain A, domain 1"/>
    <property type="match status" value="1"/>
</dbReference>
<dbReference type="InterPro" id="IPR016162">
    <property type="entry name" value="Ald_DH_N"/>
</dbReference>
<accession>A0A6J7F223</accession>
<dbReference type="InterPro" id="IPR050740">
    <property type="entry name" value="Aldehyde_DH_Superfamily"/>
</dbReference>
<dbReference type="InterPro" id="IPR015590">
    <property type="entry name" value="Aldehyde_DH_dom"/>
</dbReference>
<dbReference type="PANTHER" id="PTHR43353">
    <property type="entry name" value="SUCCINATE-SEMIALDEHYDE DEHYDROGENASE, MITOCHONDRIAL"/>
    <property type="match status" value="1"/>
</dbReference>
<sequence>MITTTNPRTGATEATDLAVTSDAEVAAISHRAATAAKELAAIGRLRRADLLDAIAAALEADREVLIPTAMAETGLTDVRLNGELTRTVFQFQLFSEAVREGSFLEVAIDHAGTTPLGPGPDVRRLLVPLGAVAVFGSSNFPFAFSVPGGDTASALAAGNAVVAKAHSAHPLTCAAVFATMERACREFGAPDGTIGIVYGQKAGAALVAEPAISAVGFTGSLDTGKRLQAIIDMRDEPIPFYGELSSMNPLVITSAALLARSDEIATGLATSVIASSGQLCTKPGFAFIPTGELGDAFLTDLAAKFVEADAAVLLNERVHDSYAGARLRMSTESGVSVVAEGQAPGAEGFFVSPTILSVAASDLTPGHAEEAFGPLIMAVRYEGNSDLFAALENIPSSLTASIHYQTDDADFVRELVNVVKPRAGRLVFNGFPTGVRVSWAQHHGGPWPSTNTIHTSVGITAMRRFLRPLAWQDAPDFILPEELRDADSSVARRLDGILTLPK</sequence>
<dbReference type="SUPFAM" id="SSF53720">
    <property type="entry name" value="ALDH-like"/>
    <property type="match status" value="1"/>
</dbReference>
<dbReference type="AlphaFoldDB" id="A0A6J7F223"/>
<dbReference type="Gene3D" id="3.40.309.10">
    <property type="entry name" value="Aldehyde Dehydrogenase, Chain A, domain 2"/>
    <property type="match status" value="1"/>
</dbReference>
<dbReference type="EMBL" id="CAFBMB010000002">
    <property type="protein sequence ID" value="CAB4887654.1"/>
    <property type="molecule type" value="Genomic_DNA"/>
</dbReference>
<evidence type="ECO:0000313" key="3">
    <source>
        <dbReference type="EMBL" id="CAB4887654.1"/>
    </source>
</evidence>
<gene>
    <name evidence="3" type="ORF">UFOPK3516_00062</name>
</gene>
<keyword evidence="1" id="KW-0560">Oxidoreductase</keyword>
<dbReference type="PANTHER" id="PTHR43353:SF3">
    <property type="entry name" value="ALDEHYDE DEHYDROGENASE-RELATED"/>
    <property type="match status" value="1"/>
</dbReference>
<dbReference type="InterPro" id="IPR016163">
    <property type="entry name" value="Ald_DH_C"/>
</dbReference>
<proteinExistence type="predicted"/>
<evidence type="ECO:0000256" key="1">
    <source>
        <dbReference type="ARBA" id="ARBA00023002"/>
    </source>
</evidence>
<dbReference type="Pfam" id="PF00171">
    <property type="entry name" value="Aldedh"/>
    <property type="match status" value="1"/>
</dbReference>
<dbReference type="InterPro" id="IPR016161">
    <property type="entry name" value="Ald_DH/histidinol_DH"/>
</dbReference>
<protein>
    <submittedName>
        <fullName evidence="3">Unannotated protein</fullName>
    </submittedName>
</protein>
<feature type="domain" description="Aldehyde dehydrogenase" evidence="2">
    <location>
        <begin position="3"/>
        <end position="445"/>
    </location>
</feature>